<gene>
    <name evidence="2" type="ORF">Tsubulata_010144</name>
</gene>
<accession>A0A9Q0FMC1</accession>
<dbReference type="EMBL" id="JAKUCV010005034">
    <property type="protein sequence ID" value="KAJ4832971.1"/>
    <property type="molecule type" value="Genomic_DNA"/>
</dbReference>
<keyword evidence="3" id="KW-1185">Reference proteome</keyword>
<dbReference type="InterPro" id="IPR046960">
    <property type="entry name" value="PPR_At4g14850-like_plant"/>
</dbReference>
<dbReference type="InterPro" id="IPR011990">
    <property type="entry name" value="TPR-like_helical_dom_sf"/>
</dbReference>
<dbReference type="OrthoDB" id="724816at2759"/>
<dbReference type="Proteomes" id="UP001141552">
    <property type="component" value="Unassembled WGS sequence"/>
</dbReference>
<comment type="caution">
    <text evidence="2">The sequence shown here is derived from an EMBL/GenBank/DDBJ whole genome shotgun (WGS) entry which is preliminary data.</text>
</comment>
<evidence type="ECO:0000313" key="2">
    <source>
        <dbReference type="EMBL" id="KAJ4832971.1"/>
    </source>
</evidence>
<reference evidence="2" key="1">
    <citation type="submission" date="2022-02" db="EMBL/GenBank/DDBJ databases">
        <authorList>
            <person name="Henning P.M."/>
            <person name="McCubbin A.G."/>
            <person name="Shore J.S."/>
        </authorList>
    </citation>
    <scope>NUCLEOTIDE SEQUENCE</scope>
    <source>
        <strain evidence="2">F60SS</strain>
        <tissue evidence="2">Leaves</tissue>
    </source>
</reference>
<evidence type="ECO:0008006" key="4">
    <source>
        <dbReference type="Google" id="ProtNLM"/>
    </source>
</evidence>
<dbReference type="PANTHER" id="PTHR47926:SF492">
    <property type="entry name" value="DYW DOMAIN-CONTAINING PROTEIN"/>
    <property type="match status" value="1"/>
</dbReference>
<dbReference type="AlphaFoldDB" id="A0A9Q0FMC1"/>
<protein>
    <recommendedName>
        <fullName evidence="4">Pentatricopeptide repeat-containing protein</fullName>
    </recommendedName>
</protein>
<dbReference type="GO" id="GO:0003723">
    <property type="term" value="F:RNA binding"/>
    <property type="evidence" value="ECO:0007669"/>
    <property type="project" value="InterPro"/>
</dbReference>
<dbReference type="Pfam" id="PF01535">
    <property type="entry name" value="PPR"/>
    <property type="match status" value="2"/>
</dbReference>
<dbReference type="GO" id="GO:0009451">
    <property type="term" value="P:RNA modification"/>
    <property type="evidence" value="ECO:0007669"/>
    <property type="project" value="InterPro"/>
</dbReference>
<name>A0A9Q0FMC1_9ROSI</name>
<keyword evidence="1" id="KW-0677">Repeat</keyword>
<evidence type="ECO:0000256" key="1">
    <source>
        <dbReference type="ARBA" id="ARBA00022737"/>
    </source>
</evidence>
<proteinExistence type="predicted"/>
<dbReference type="Gene3D" id="1.25.40.10">
    <property type="entry name" value="Tetratricopeptide repeat domain"/>
    <property type="match status" value="2"/>
</dbReference>
<reference evidence="2" key="2">
    <citation type="journal article" date="2023" name="Plants (Basel)">
        <title>Annotation of the Turnera subulata (Passifloraceae) Draft Genome Reveals the S-Locus Evolved after the Divergence of Turneroideae from Passifloroideae in a Stepwise Manner.</title>
        <authorList>
            <person name="Henning P.M."/>
            <person name="Roalson E.H."/>
            <person name="Mir W."/>
            <person name="McCubbin A.G."/>
            <person name="Shore J.S."/>
        </authorList>
    </citation>
    <scope>NUCLEOTIDE SEQUENCE</scope>
    <source>
        <strain evidence="2">F60SS</strain>
    </source>
</reference>
<dbReference type="PANTHER" id="PTHR47926">
    <property type="entry name" value="PENTATRICOPEPTIDE REPEAT-CONTAINING PROTEIN"/>
    <property type="match status" value="1"/>
</dbReference>
<evidence type="ECO:0000313" key="3">
    <source>
        <dbReference type="Proteomes" id="UP001141552"/>
    </source>
</evidence>
<organism evidence="2 3">
    <name type="scientific">Turnera subulata</name>
    <dbReference type="NCBI Taxonomy" id="218843"/>
    <lineage>
        <taxon>Eukaryota</taxon>
        <taxon>Viridiplantae</taxon>
        <taxon>Streptophyta</taxon>
        <taxon>Embryophyta</taxon>
        <taxon>Tracheophyta</taxon>
        <taxon>Spermatophyta</taxon>
        <taxon>Magnoliopsida</taxon>
        <taxon>eudicotyledons</taxon>
        <taxon>Gunneridae</taxon>
        <taxon>Pentapetalae</taxon>
        <taxon>rosids</taxon>
        <taxon>fabids</taxon>
        <taxon>Malpighiales</taxon>
        <taxon>Passifloraceae</taxon>
        <taxon>Turnera</taxon>
    </lineage>
</organism>
<sequence>MTGLFKDMVLEAEVRPNEYILAIVLKSCSDSGRVREGRQCHGYVLKSGLLFHEYVGNALVHLYSKCSDMEEAIRVRDSVSGEGVVACNSILSGLVERGNVREGVKESWKWDEVTYVSVLGLCACLKDRKLGLQIHGKMLTGNVECDAYAWSGIISMYGKCGDPSSARRVFDGVATLKQQIKCLKT</sequence>
<dbReference type="InterPro" id="IPR002885">
    <property type="entry name" value="PPR_rpt"/>
</dbReference>